<sequence length="169" mass="18421">MTARYQRKAPPAGQTGTAWRHANIGRLLNNAVRRFESRVLELMAASGHGETRIAHVGLTRNLDVEGTRLTELARRASMSKQAMGELVDQCSELGLVARGADPRDRRARLVRFTPAGLSWLEAFRDAVDVAEREMRAELGKAAMDAIVQGLSVYGARFDALADGTSDSGK</sequence>
<dbReference type="InterPro" id="IPR036388">
    <property type="entry name" value="WH-like_DNA-bd_sf"/>
</dbReference>
<dbReference type="Gene3D" id="1.10.10.10">
    <property type="entry name" value="Winged helix-like DNA-binding domain superfamily/Winged helix DNA-binding domain"/>
    <property type="match status" value="1"/>
</dbReference>
<feature type="domain" description="HTH marR-type" evidence="1">
    <location>
        <begin position="21"/>
        <end position="155"/>
    </location>
</feature>
<dbReference type="Proteomes" id="UP001431010">
    <property type="component" value="Chromosome"/>
</dbReference>
<keyword evidence="3" id="KW-1185">Reference proteome</keyword>
<organism evidence="2 3">
    <name type="scientific">Bradyrhizobium ontarionense</name>
    <dbReference type="NCBI Taxonomy" id="2898149"/>
    <lineage>
        <taxon>Bacteria</taxon>
        <taxon>Pseudomonadati</taxon>
        <taxon>Pseudomonadota</taxon>
        <taxon>Alphaproteobacteria</taxon>
        <taxon>Hyphomicrobiales</taxon>
        <taxon>Nitrobacteraceae</taxon>
        <taxon>Bradyrhizobium</taxon>
    </lineage>
</organism>
<evidence type="ECO:0000313" key="2">
    <source>
        <dbReference type="EMBL" id="UFZ08329.1"/>
    </source>
</evidence>
<evidence type="ECO:0000259" key="1">
    <source>
        <dbReference type="PROSITE" id="PS50995"/>
    </source>
</evidence>
<dbReference type="PANTHER" id="PTHR33164">
    <property type="entry name" value="TRANSCRIPTIONAL REGULATOR, MARR FAMILY"/>
    <property type="match status" value="1"/>
</dbReference>
<dbReference type="GO" id="GO:0003677">
    <property type="term" value="F:DNA binding"/>
    <property type="evidence" value="ECO:0007669"/>
    <property type="project" value="UniProtKB-KW"/>
</dbReference>
<dbReference type="PROSITE" id="PS50995">
    <property type="entry name" value="HTH_MARR_2"/>
    <property type="match status" value="1"/>
</dbReference>
<protein>
    <submittedName>
        <fullName evidence="2">Winged helix DNA-binding protein</fullName>
    </submittedName>
</protein>
<name>A0ABY3RM02_9BRAD</name>
<dbReference type="InterPro" id="IPR039422">
    <property type="entry name" value="MarR/SlyA-like"/>
</dbReference>
<dbReference type="RefSeq" id="WP_231327777.1">
    <property type="nucleotide sequence ID" value="NZ_CP088156.1"/>
</dbReference>
<dbReference type="EMBL" id="CP088156">
    <property type="protein sequence ID" value="UFZ08329.1"/>
    <property type="molecule type" value="Genomic_DNA"/>
</dbReference>
<gene>
    <name evidence="2" type="ORF">LQG66_13755</name>
</gene>
<accession>A0ABY3RM02</accession>
<dbReference type="InterPro" id="IPR036390">
    <property type="entry name" value="WH_DNA-bd_sf"/>
</dbReference>
<dbReference type="Pfam" id="PF12802">
    <property type="entry name" value="MarR_2"/>
    <property type="match status" value="1"/>
</dbReference>
<dbReference type="InterPro" id="IPR000835">
    <property type="entry name" value="HTH_MarR-typ"/>
</dbReference>
<keyword evidence="2" id="KW-0238">DNA-binding</keyword>
<dbReference type="SMART" id="SM00347">
    <property type="entry name" value="HTH_MARR"/>
    <property type="match status" value="1"/>
</dbReference>
<dbReference type="SUPFAM" id="SSF46785">
    <property type="entry name" value="Winged helix' DNA-binding domain"/>
    <property type="match status" value="1"/>
</dbReference>
<reference evidence="2" key="1">
    <citation type="journal article" date="2024" name="Antonie Van Leeuwenhoek">
        <title>Bradyrhizobium ontarionense sp. nov., a novel bacterial symbiont isolated from Aeschynomene indica (Indian jointvetch), harbours photosynthesis, nitrogen fixation and nitrous oxide (N2O) reductase genes.</title>
        <authorList>
            <person name="Bromfield E.S.P."/>
            <person name="Cloutier S."/>
        </authorList>
    </citation>
    <scope>NUCLEOTIDE SEQUENCE</scope>
    <source>
        <strain evidence="2">A19</strain>
    </source>
</reference>
<proteinExistence type="predicted"/>
<evidence type="ECO:0000313" key="3">
    <source>
        <dbReference type="Proteomes" id="UP001431010"/>
    </source>
</evidence>
<dbReference type="PANTHER" id="PTHR33164:SF57">
    <property type="entry name" value="MARR-FAMILY TRANSCRIPTIONAL REGULATOR"/>
    <property type="match status" value="1"/>
</dbReference>